<accession>A0A9Q1BRU5</accession>
<protein>
    <recommendedName>
        <fullName evidence="1">Mutator-like transposase domain-containing protein</fullName>
    </recommendedName>
</protein>
<dbReference type="Proteomes" id="UP001152320">
    <property type="component" value="Chromosome 12"/>
</dbReference>
<dbReference type="InterPro" id="IPR049012">
    <property type="entry name" value="Mutator_transp_dom"/>
</dbReference>
<dbReference type="PANTHER" id="PTHR31751:SF42">
    <property type="entry name" value="PROTEIN CBG10204"/>
    <property type="match status" value="1"/>
</dbReference>
<proteinExistence type="predicted"/>
<sequence length="461" mass="52383">MVTIEQSCLFCPWKRTWRSQPFIKNIPAGNLLLSAAVLFAGASPTKTFRVLSHLRCRAHTIRSFFTHQVQYLQPTILKRWEFRQDKIITDLMDEDFPLVLGGDARADSPGHTAKFGSYTLMELNTNQILNIELIQKNEVSSSNAMELEGFKRCMKWMLDAANMAGLAIECIITDRHLQVAKWIRENLTSLQIRHFYDIWHISKSLKKKITSLGKKKGNEILNEWCKSIINHLYWSASSTPDCNPELMLEKFLSVINHMQNIYSGHEGTLFTSCAHQPLEGERPIKWLKPKGSEPCERLSELLNGTRLKNDVKKMSPKQQTSRIEAFHSVLNFFAPKLTVFSYAGMKCRLLLAAMHYNENRDREQAVSESGEGVFTISFPRAKSGDYIVRKKPVAATFEYVDDLIDSLMDTLGSDNEQVKVATQPPPISSTFQRPTLEEALGRHSSRFVAVNPNIPGTSADQ</sequence>
<dbReference type="OrthoDB" id="5967653at2759"/>
<comment type="caution">
    <text evidence="2">The sequence shown here is derived from an EMBL/GenBank/DDBJ whole genome shotgun (WGS) entry which is preliminary data.</text>
</comment>
<evidence type="ECO:0000259" key="1">
    <source>
        <dbReference type="Pfam" id="PF20700"/>
    </source>
</evidence>
<dbReference type="PANTHER" id="PTHR31751">
    <property type="entry name" value="SI:CH211-108C17.2-RELATED-RELATED"/>
    <property type="match status" value="1"/>
</dbReference>
<gene>
    <name evidence="2" type="ORF">HOLleu_24637</name>
</gene>
<evidence type="ECO:0000313" key="3">
    <source>
        <dbReference type="Proteomes" id="UP001152320"/>
    </source>
</evidence>
<evidence type="ECO:0000313" key="2">
    <source>
        <dbReference type="EMBL" id="KAJ8031446.1"/>
    </source>
</evidence>
<name>A0A9Q1BRU5_HOLLE</name>
<keyword evidence="3" id="KW-1185">Reference proteome</keyword>
<dbReference type="AlphaFoldDB" id="A0A9Q1BRU5"/>
<feature type="domain" description="Mutator-like transposase" evidence="1">
    <location>
        <begin position="136"/>
        <end position="261"/>
    </location>
</feature>
<reference evidence="2" key="1">
    <citation type="submission" date="2021-10" db="EMBL/GenBank/DDBJ databases">
        <title>Tropical sea cucumber genome reveals ecological adaptation and Cuvierian tubules defense mechanism.</title>
        <authorList>
            <person name="Chen T."/>
        </authorList>
    </citation>
    <scope>NUCLEOTIDE SEQUENCE</scope>
    <source>
        <strain evidence="2">Nanhai2018</strain>
        <tissue evidence="2">Muscle</tissue>
    </source>
</reference>
<dbReference type="Pfam" id="PF20700">
    <property type="entry name" value="Mutator"/>
    <property type="match status" value="1"/>
</dbReference>
<organism evidence="2 3">
    <name type="scientific">Holothuria leucospilota</name>
    <name type="common">Black long sea cucumber</name>
    <name type="synonym">Mertensiothuria leucospilota</name>
    <dbReference type="NCBI Taxonomy" id="206669"/>
    <lineage>
        <taxon>Eukaryota</taxon>
        <taxon>Metazoa</taxon>
        <taxon>Echinodermata</taxon>
        <taxon>Eleutherozoa</taxon>
        <taxon>Echinozoa</taxon>
        <taxon>Holothuroidea</taxon>
        <taxon>Aspidochirotacea</taxon>
        <taxon>Aspidochirotida</taxon>
        <taxon>Holothuriidae</taxon>
        <taxon>Holothuria</taxon>
    </lineage>
</organism>
<dbReference type="EMBL" id="JAIZAY010000012">
    <property type="protein sequence ID" value="KAJ8031446.1"/>
    <property type="molecule type" value="Genomic_DNA"/>
</dbReference>